<name>A0A1I0F074_9BACI</name>
<evidence type="ECO:0000313" key="3">
    <source>
        <dbReference type="Proteomes" id="UP000199095"/>
    </source>
</evidence>
<gene>
    <name evidence="2" type="ORF">SAMN05421676_105134</name>
</gene>
<feature type="transmembrane region" description="Helical" evidence="1">
    <location>
        <begin position="7"/>
        <end position="28"/>
    </location>
</feature>
<protein>
    <submittedName>
        <fullName evidence="2">Uncharacterized protein</fullName>
    </submittedName>
</protein>
<organism evidence="2 3">
    <name type="scientific">Salinibacillus kushneri</name>
    <dbReference type="NCBI Taxonomy" id="237682"/>
    <lineage>
        <taxon>Bacteria</taxon>
        <taxon>Bacillati</taxon>
        <taxon>Bacillota</taxon>
        <taxon>Bacilli</taxon>
        <taxon>Bacillales</taxon>
        <taxon>Bacillaceae</taxon>
        <taxon>Salinibacillus</taxon>
    </lineage>
</organism>
<sequence length="91" mass="10202">MGNKKLFIIGGPVLILFLMSGFYSLFYINQVAILPVSECRDVFTFTPEDVQYCSDIYVIDSILLALTKPSTYIYIGSGMILAGILVKIIRR</sequence>
<dbReference type="EMBL" id="FOHJ01000005">
    <property type="protein sequence ID" value="SET50781.1"/>
    <property type="molecule type" value="Genomic_DNA"/>
</dbReference>
<evidence type="ECO:0000313" key="2">
    <source>
        <dbReference type="EMBL" id="SET50781.1"/>
    </source>
</evidence>
<dbReference type="RefSeq" id="WP_093134412.1">
    <property type="nucleotide sequence ID" value="NZ_FOHJ01000005.1"/>
</dbReference>
<dbReference type="AlphaFoldDB" id="A0A1I0F074"/>
<proteinExistence type="predicted"/>
<dbReference type="Proteomes" id="UP000199095">
    <property type="component" value="Unassembled WGS sequence"/>
</dbReference>
<keyword evidence="1" id="KW-0472">Membrane</keyword>
<keyword evidence="1" id="KW-1133">Transmembrane helix</keyword>
<reference evidence="3" key="1">
    <citation type="submission" date="2016-10" db="EMBL/GenBank/DDBJ databases">
        <authorList>
            <person name="Varghese N."/>
            <person name="Submissions S."/>
        </authorList>
    </citation>
    <scope>NUCLEOTIDE SEQUENCE [LARGE SCALE GENOMIC DNA]</scope>
    <source>
        <strain evidence="3">CGMCC 1.3566</strain>
    </source>
</reference>
<dbReference type="STRING" id="237682.SAMN05421676_105134"/>
<feature type="transmembrane region" description="Helical" evidence="1">
    <location>
        <begin position="71"/>
        <end position="89"/>
    </location>
</feature>
<keyword evidence="3" id="KW-1185">Reference proteome</keyword>
<keyword evidence="1" id="KW-0812">Transmembrane</keyword>
<evidence type="ECO:0000256" key="1">
    <source>
        <dbReference type="SAM" id="Phobius"/>
    </source>
</evidence>
<accession>A0A1I0F074</accession>
<dbReference type="OrthoDB" id="2879215at2"/>